<dbReference type="InterPro" id="IPR001753">
    <property type="entry name" value="Enoyl-CoA_hydra/iso"/>
</dbReference>
<evidence type="ECO:0000256" key="4">
    <source>
        <dbReference type="ARBA" id="ARBA00023717"/>
    </source>
</evidence>
<comment type="similarity">
    <text evidence="5">Belongs to the enoyl-CoA hydratase/isomerase family.</text>
</comment>
<gene>
    <name evidence="8" type="ORF">IU470_23225</name>
</gene>
<dbReference type="InterPro" id="IPR029045">
    <property type="entry name" value="ClpP/crotonase-like_dom_sf"/>
</dbReference>
<evidence type="ECO:0000259" key="7">
    <source>
        <dbReference type="Pfam" id="PF02911"/>
    </source>
</evidence>
<organism evidence="8 9">
    <name type="scientific">Nocardia abscessus</name>
    <dbReference type="NCBI Taxonomy" id="120957"/>
    <lineage>
        <taxon>Bacteria</taxon>
        <taxon>Bacillati</taxon>
        <taxon>Actinomycetota</taxon>
        <taxon>Actinomycetes</taxon>
        <taxon>Mycobacteriales</taxon>
        <taxon>Nocardiaceae</taxon>
        <taxon>Nocardia</taxon>
    </lineage>
</organism>
<evidence type="ECO:0000313" key="9">
    <source>
        <dbReference type="Proteomes" id="UP000807309"/>
    </source>
</evidence>
<proteinExistence type="inferred from homology"/>
<keyword evidence="9" id="KW-1185">Reference proteome</keyword>
<evidence type="ECO:0000256" key="2">
    <source>
        <dbReference type="ARBA" id="ARBA00022832"/>
    </source>
</evidence>
<dbReference type="PROSITE" id="PS00166">
    <property type="entry name" value="ENOYL_COA_HYDRATASE"/>
    <property type="match status" value="1"/>
</dbReference>
<dbReference type="PANTHER" id="PTHR43388">
    <property type="entry name" value="HYDROGENASE MATURATION FACTOR HOXX"/>
    <property type="match status" value="1"/>
</dbReference>
<dbReference type="Proteomes" id="UP000807309">
    <property type="component" value="Unassembled WGS sequence"/>
</dbReference>
<evidence type="ECO:0000256" key="5">
    <source>
        <dbReference type="RuleBase" id="RU003707"/>
    </source>
</evidence>
<dbReference type="EMBL" id="JADLRE010000019">
    <property type="protein sequence ID" value="MBF6228006.1"/>
    <property type="molecule type" value="Genomic_DNA"/>
</dbReference>
<feature type="region of interest" description="Disordered" evidence="6">
    <location>
        <begin position="155"/>
        <end position="179"/>
    </location>
</feature>
<dbReference type="CDD" id="cd06558">
    <property type="entry name" value="crotonase-like"/>
    <property type="match status" value="1"/>
</dbReference>
<name>A0ABS0CCN4_9NOCA</name>
<evidence type="ECO:0000256" key="1">
    <source>
        <dbReference type="ARBA" id="ARBA00002994"/>
    </source>
</evidence>
<dbReference type="InterPro" id="IPR047180">
    <property type="entry name" value="HoxX-like"/>
</dbReference>
<dbReference type="Pfam" id="PF00378">
    <property type="entry name" value="ECH_1"/>
    <property type="match status" value="1"/>
</dbReference>
<feature type="domain" description="Formyl transferase C-terminal" evidence="7">
    <location>
        <begin position="179"/>
        <end position="260"/>
    </location>
</feature>
<dbReference type="RefSeq" id="WP_195034952.1">
    <property type="nucleotide sequence ID" value="NZ_JADLRE010000019.1"/>
</dbReference>
<comment type="catalytic activity">
    <reaction evidence="4">
        <text>a 4-saturated-(3S)-3-hydroxyacyl-CoA = a (3E)-enoyl-CoA + H2O</text>
        <dbReference type="Rhea" id="RHEA:20724"/>
        <dbReference type="ChEBI" id="CHEBI:15377"/>
        <dbReference type="ChEBI" id="CHEBI:58521"/>
        <dbReference type="ChEBI" id="CHEBI:137480"/>
        <dbReference type="EC" id="4.2.1.17"/>
    </reaction>
</comment>
<dbReference type="Gene3D" id="3.40.50.12230">
    <property type="match status" value="1"/>
</dbReference>
<dbReference type="InterPro" id="IPR005793">
    <property type="entry name" value="Formyl_trans_C"/>
</dbReference>
<dbReference type="Gene3D" id="3.90.226.10">
    <property type="entry name" value="2-enoyl-CoA Hydratase, Chain A, domain 1"/>
    <property type="match status" value="1"/>
</dbReference>
<dbReference type="PANTHER" id="PTHR43388:SF1">
    <property type="entry name" value="HYDROGENASE MATURATION FACTOR HOXX"/>
    <property type="match status" value="1"/>
</dbReference>
<comment type="caution">
    <text evidence="8">The sequence shown here is derived from an EMBL/GenBank/DDBJ whole genome shotgun (WGS) entry which is preliminary data.</text>
</comment>
<reference evidence="8 9" key="1">
    <citation type="submission" date="2020-10" db="EMBL/GenBank/DDBJ databases">
        <title>Identification of Nocardia species via Next-generation sequencing and recognition of intraspecies genetic diversity.</title>
        <authorList>
            <person name="Li P."/>
            <person name="Li P."/>
            <person name="Lu B."/>
        </authorList>
    </citation>
    <scope>NUCLEOTIDE SEQUENCE [LARGE SCALE GENOMIC DNA]</scope>
    <source>
        <strain evidence="8 9">N-11</strain>
    </source>
</reference>
<dbReference type="SUPFAM" id="SSF53328">
    <property type="entry name" value="Formyltransferase"/>
    <property type="match status" value="1"/>
</dbReference>
<dbReference type="SUPFAM" id="SSF52096">
    <property type="entry name" value="ClpP/crotonase"/>
    <property type="match status" value="1"/>
</dbReference>
<comment type="catalytic activity">
    <reaction evidence="3">
        <text>a (3S)-3-hydroxyacyl-CoA = a (2E)-enoyl-CoA + H2O</text>
        <dbReference type="Rhea" id="RHEA:16105"/>
        <dbReference type="ChEBI" id="CHEBI:15377"/>
        <dbReference type="ChEBI" id="CHEBI:57318"/>
        <dbReference type="ChEBI" id="CHEBI:58856"/>
        <dbReference type="EC" id="4.2.1.17"/>
    </reaction>
</comment>
<dbReference type="SUPFAM" id="SSF50486">
    <property type="entry name" value="FMT C-terminal domain-like"/>
    <property type="match status" value="1"/>
</dbReference>
<protein>
    <recommendedName>
        <fullName evidence="7">Formyl transferase C-terminal domain-containing protein</fullName>
    </recommendedName>
</protein>
<evidence type="ECO:0000256" key="3">
    <source>
        <dbReference type="ARBA" id="ARBA00023709"/>
    </source>
</evidence>
<sequence length="554" mass="59625">MTQRVLVLASADNGLTQRATLAIRRSGRRTRTEIVHCAADIRAAAGANDFDIVVCPYLTTKIPADVHERWTCIVVHPGPVGDRGPHALDWAVSEREPLWGVTALTAVEEMDAGPIWCTRTFPLPAKRKSAVYNTAVADAAIECLLEALDKTADPACSPTPQDEMPRSVAHARTRPAMHRRDREIRWTDDADTILGRIHAGDGSPGAPATLGNAPMLVYDACRGQDAPPAAPGTVLRRRDHAVEIACGDAGIWIGRLEPLAGDRPPCKGPAVPVLAAAGFPVEAVPRAQGRTPAEIRYRRSAEIGFLDIDFYNGAMGTAQCDRLLAAFCYAAAQNTKVLVLANDGPYFSNGIDLNAVELSGDPEGEAWRNLLAINNVCRAILTCSTQVTVAAVSGGAGAGGVMLALTADLVVAAERVVFNPHYRTIGLSGSEFHTYTLPRRVGEAAAQCLLDECRPIDAAGAADLGMIDAVVPNGQFGAWLAELAVECAHPARWAAIMAAKQTRSIDLTVFESAELRRMARDIFRDQNEFRRRRHEFVFKSSWRSATGTFTLSPR</sequence>
<accession>A0ABS0CCN4</accession>
<keyword evidence="2" id="KW-0276">Fatty acid metabolism</keyword>
<keyword evidence="2" id="KW-0443">Lipid metabolism</keyword>
<evidence type="ECO:0000313" key="8">
    <source>
        <dbReference type="EMBL" id="MBF6228006.1"/>
    </source>
</evidence>
<dbReference type="Pfam" id="PF02911">
    <property type="entry name" value="Formyl_trans_C"/>
    <property type="match status" value="1"/>
</dbReference>
<dbReference type="InterPro" id="IPR036477">
    <property type="entry name" value="Formyl_transf_N_sf"/>
</dbReference>
<comment type="function">
    <text evidence="1">Could possibly oxidize fatty acids using specific components.</text>
</comment>
<dbReference type="InterPro" id="IPR018376">
    <property type="entry name" value="Enoyl-CoA_hyd/isom_CS"/>
</dbReference>
<evidence type="ECO:0000256" key="6">
    <source>
        <dbReference type="SAM" id="MobiDB-lite"/>
    </source>
</evidence>
<dbReference type="InterPro" id="IPR011034">
    <property type="entry name" value="Formyl_transferase-like_C_sf"/>
</dbReference>